<name>A0A2S7EMM2_9XANT</name>
<organism evidence="1 2">
    <name type="scientific">Xanthomonas populi</name>
    <dbReference type="NCBI Taxonomy" id="53414"/>
    <lineage>
        <taxon>Bacteria</taxon>
        <taxon>Pseudomonadati</taxon>
        <taxon>Pseudomonadota</taxon>
        <taxon>Gammaproteobacteria</taxon>
        <taxon>Lysobacterales</taxon>
        <taxon>Lysobacteraceae</taxon>
        <taxon>Xanthomonas</taxon>
    </lineage>
</organism>
<comment type="caution">
    <text evidence="1">The sequence shown here is derived from an EMBL/GenBank/DDBJ whole genome shotgun (WGS) entry which is preliminary data.</text>
</comment>
<dbReference type="EMBL" id="MDEJ01000078">
    <property type="protein sequence ID" value="PPU91891.1"/>
    <property type="molecule type" value="Genomic_DNA"/>
</dbReference>
<gene>
    <name evidence="1" type="ORF">XpopCFBP1817_12935</name>
</gene>
<dbReference type="Proteomes" id="UP000239939">
    <property type="component" value="Unassembled WGS sequence"/>
</dbReference>
<accession>A0A2S7EMM2</accession>
<dbReference type="RefSeq" id="WP_128417467.1">
    <property type="nucleotide sequence ID" value="NZ_MDEJ01000078.1"/>
</dbReference>
<proteinExistence type="predicted"/>
<reference evidence="2" key="1">
    <citation type="submission" date="2016-08" db="EMBL/GenBank/DDBJ databases">
        <authorList>
            <person name="Merda D."/>
            <person name="Briand M."/>
            <person name="Taghouti G."/>
            <person name="Carrere S."/>
            <person name="Gouzy J."/>
            <person name="Portier P."/>
            <person name="Jacques M.-A."/>
            <person name="Fischer-Le Saux M."/>
        </authorList>
    </citation>
    <scope>NUCLEOTIDE SEQUENCE [LARGE SCALE GENOMIC DNA]</scope>
    <source>
        <strain evidence="2">CFBP1817</strain>
    </source>
</reference>
<sequence length="61" mass="6750">MTKSVPAICTIAAHVVRSEKCAIDSDHPFQRQLERGIIVDATRMRGIVCRAARQVSAVVMR</sequence>
<protein>
    <submittedName>
        <fullName evidence="1">Uncharacterized protein</fullName>
    </submittedName>
</protein>
<keyword evidence="2" id="KW-1185">Reference proteome</keyword>
<dbReference type="AlphaFoldDB" id="A0A2S7EMM2"/>
<evidence type="ECO:0000313" key="1">
    <source>
        <dbReference type="EMBL" id="PPU91891.1"/>
    </source>
</evidence>
<evidence type="ECO:0000313" key="2">
    <source>
        <dbReference type="Proteomes" id="UP000239939"/>
    </source>
</evidence>